<dbReference type="Pfam" id="PF02983">
    <property type="entry name" value="Pro_Al_protease"/>
    <property type="match status" value="1"/>
</dbReference>
<organism evidence="13">
    <name type="scientific">Kitasatospora sp. CMC57</name>
    <dbReference type="NCBI Taxonomy" id="3231513"/>
    <lineage>
        <taxon>Bacteria</taxon>
        <taxon>Bacillati</taxon>
        <taxon>Actinomycetota</taxon>
        <taxon>Actinomycetes</taxon>
        <taxon>Kitasatosporales</taxon>
        <taxon>Streptomycetaceae</taxon>
        <taxon>Kitasatospora</taxon>
    </lineage>
</organism>
<keyword evidence="3 10" id="KW-0732">Signal</keyword>
<feature type="active site" description="Charge relay system" evidence="8">
    <location>
        <position position="225"/>
    </location>
</feature>
<dbReference type="PIRSF" id="PIRSF001134">
    <property type="entry name" value="Streptogrisin"/>
    <property type="match status" value="1"/>
</dbReference>
<dbReference type="EMBL" id="AP035881">
    <property type="protein sequence ID" value="BFP49233.1"/>
    <property type="molecule type" value="Genomic_DNA"/>
</dbReference>
<dbReference type="Gene3D" id="3.30.300.50">
    <property type="match status" value="1"/>
</dbReference>
<dbReference type="SUPFAM" id="SSF50494">
    <property type="entry name" value="Trypsin-like serine proteases"/>
    <property type="match status" value="1"/>
</dbReference>
<evidence type="ECO:0000256" key="9">
    <source>
        <dbReference type="PIRSR" id="PIRSR001134-2"/>
    </source>
</evidence>
<evidence type="ECO:0000256" key="6">
    <source>
        <dbReference type="ARBA" id="ARBA00023145"/>
    </source>
</evidence>
<dbReference type="Gene3D" id="2.40.10.10">
    <property type="entry name" value="Trypsin-like serine proteases"/>
    <property type="match status" value="2"/>
</dbReference>
<dbReference type="InterPro" id="IPR033116">
    <property type="entry name" value="TRYPSIN_SER"/>
</dbReference>
<dbReference type="GO" id="GO:0006508">
    <property type="term" value="P:proteolysis"/>
    <property type="evidence" value="ECO:0007669"/>
    <property type="project" value="UniProtKB-KW"/>
</dbReference>
<keyword evidence="6" id="KW-0865">Zymogen</keyword>
<dbReference type="PROSITE" id="PS51318">
    <property type="entry name" value="TAT"/>
    <property type="match status" value="1"/>
</dbReference>
<evidence type="ECO:0000256" key="3">
    <source>
        <dbReference type="ARBA" id="ARBA00022729"/>
    </source>
</evidence>
<evidence type="ECO:0000256" key="10">
    <source>
        <dbReference type="SAM" id="SignalP"/>
    </source>
</evidence>
<evidence type="ECO:0000256" key="2">
    <source>
        <dbReference type="ARBA" id="ARBA00022670"/>
    </source>
</evidence>
<keyword evidence="4" id="KW-0378">Hydrolase</keyword>
<dbReference type="InterPro" id="IPR043504">
    <property type="entry name" value="Peptidase_S1_PA_chymotrypsin"/>
</dbReference>
<dbReference type="RefSeq" id="WP_407991371.1">
    <property type="nucleotide sequence ID" value="NZ_AP035881.2"/>
</dbReference>
<dbReference type="InterPro" id="IPR035070">
    <property type="entry name" value="Streptogrisin_prodomain"/>
</dbReference>
<feature type="disulfide bond" evidence="9">
    <location>
        <begin position="176"/>
        <end position="196"/>
    </location>
</feature>
<dbReference type="CDD" id="cd21112">
    <property type="entry name" value="alphaLP-like"/>
    <property type="match status" value="1"/>
</dbReference>
<gene>
    <name evidence="13" type="ORF">KCMC57_56010</name>
</gene>
<comment type="similarity">
    <text evidence="1">Belongs to the peptidase S1 family.</text>
</comment>
<dbReference type="InterPro" id="IPR006311">
    <property type="entry name" value="TAT_signal"/>
</dbReference>
<evidence type="ECO:0000259" key="12">
    <source>
        <dbReference type="Pfam" id="PF02983"/>
    </source>
</evidence>
<dbReference type="PROSITE" id="PS00134">
    <property type="entry name" value="TRYPSIN_HIS"/>
    <property type="match status" value="1"/>
</dbReference>
<feature type="active site" description="Charge relay system" evidence="8">
    <location>
        <position position="195"/>
    </location>
</feature>
<accession>A0AB33KBI5</accession>
<dbReference type="PROSITE" id="PS00135">
    <property type="entry name" value="TRYPSIN_SER"/>
    <property type="match status" value="1"/>
</dbReference>
<evidence type="ECO:0000256" key="4">
    <source>
        <dbReference type="ARBA" id="ARBA00022801"/>
    </source>
</evidence>
<dbReference type="PRINTS" id="PR00861">
    <property type="entry name" value="ALYTICPTASE"/>
</dbReference>
<keyword evidence="7 9" id="KW-1015">Disulfide bond</keyword>
<dbReference type="InterPro" id="IPR001316">
    <property type="entry name" value="Pept_S1A_streptogrisin"/>
</dbReference>
<keyword evidence="5" id="KW-0720">Serine protease</keyword>
<protein>
    <submittedName>
        <fullName evidence="13">S1 family peptidase</fullName>
    </submittedName>
</protein>
<proteinExistence type="inferred from homology"/>
<feature type="domain" description="Peptidase S1A alpha-lytic prodomain" evidence="12">
    <location>
        <begin position="91"/>
        <end position="146"/>
    </location>
</feature>
<evidence type="ECO:0000256" key="7">
    <source>
        <dbReference type="ARBA" id="ARBA00023157"/>
    </source>
</evidence>
<feature type="active site" description="Charge relay system" evidence="8">
    <location>
        <position position="306"/>
    </location>
</feature>
<evidence type="ECO:0000313" key="13">
    <source>
        <dbReference type="EMBL" id="BFP49233.1"/>
    </source>
</evidence>
<dbReference type="GO" id="GO:0004252">
    <property type="term" value="F:serine-type endopeptidase activity"/>
    <property type="evidence" value="ECO:0007669"/>
    <property type="project" value="InterPro"/>
</dbReference>
<dbReference type="AlphaFoldDB" id="A0AB33KBI5"/>
<dbReference type="GO" id="GO:0005576">
    <property type="term" value="C:extracellular region"/>
    <property type="evidence" value="ECO:0007669"/>
    <property type="project" value="InterPro"/>
</dbReference>
<reference evidence="13" key="1">
    <citation type="submission" date="2024-07" db="EMBL/GenBank/DDBJ databases">
        <title>Complete genome sequences of cellulolytic bacteria, Kitasatospora sp. CMC57 and Streptomyces sp. CMC78, isolated from Japanese agricultural soil.</title>
        <authorList>
            <person name="Hashimoto T."/>
            <person name="Ito M."/>
            <person name="Iwamoto M."/>
            <person name="Fukahori D."/>
            <person name="Shoda T."/>
            <person name="Sakoda M."/>
            <person name="Morohoshi T."/>
            <person name="Mitsuboshi M."/>
            <person name="Nishizawa T."/>
        </authorList>
    </citation>
    <scope>NUCLEOTIDE SEQUENCE</scope>
    <source>
        <strain evidence="13">CMC57</strain>
    </source>
</reference>
<evidence type="ECO:0000259" key="11">
    <source>
        <dbReference type="Pfam" id="PF00089"/>
    </source>
</evidence>
<feature type="domain" description="Peptidase S1" evidence="11">
    <location>
        <begin position="165"/>
        <end position="340"/>
    </location>
</feature>
<name>A0AB33KBI5_9ACTN</name>
<keyword evidence="2" id="KW-0645">Protease</keyword>
<evidence type="ECO:0000256" key="1">
    <source>
        <dbReference type="ARBA" id="ARBA00007664"/>
    </source>
</evidence>
<dbReference type="InterPro" id="IPR004236">
    <property type="entry name" value="Pept_S1_alpha_lytic"/>
</dbReference>
<evidence type="ECO:0000256" key="5">
    <source>
        <dbReference type="ARBA" id="ARBA00022825"/>
    </source>
</evidence>
<feature type="chain" id="PRO_5044258322" evidence="10">
    <location>
        <begin position="24"/>
        <end position="350"/>
    </location>
</feature>
<dbReference type="InterPro" id="IPR001254">
    <property type="entry name" value="Trypsin_dom"/>
</dbReference>
<sequence length="350" mass="35467">MRNRRSAVLLAAAAMLVTGSALALPSTAVARATPTGEQAAAVATALQQSLGEERTAGSYLDGSGRLVVTVTDQSAAQQVRATGAVPQLVTRSGAQLAAATAELDRSATVPGTAWAVDPVTNQVLLSVDESVNGSSFAQVRQAAQRLGAAVRVEQVAGRFSTKLAGGDAIYGGGYRCSLGFNVRSGTTYSFLTAGHCGNVAATWYANQSQSTKLGTTTNSRFPGDDFAIVRYTDGSTPPSAVDLYNGTTRRITAASTPAVGATVYRSGSTTKVHSGQVTALNATVNYAEGTVRGLIKTTVCAEPGDSGGALFSGNTAHGLTSGGSGNCSSGGTTFFQPVVEALSAYGVSVY</sequence>
<dbReference type="InterPro" id="IPR009003">
    <property type="entry name" value="Peptidase_S1_PA"/>
</dbReference>
<feature type="signal peptide" evidence="10">
    <location>
        <begin position="1"/>
        <end position="23"/>
    </location>
</feature>
<evidence type="ECO:0000256" key="8">
    <source>
        <dbReference type="PIRSR" id="PIRSR001134-1"/>
    </source>
</evidence>
<dbReference type="Pfam" id="PF00089">
    <property type="entry name" value="Trypsin"/>
    <property type="match status" value="1"/>
</dbReference>
<dbReference type="InterPro" id="IPR018114">
    <property type="entry name" value="TRYPSIN_HIS"/>
</dbReference>
<feature type="disulfide bond" evidence="9">
    <location>
        <begin position="300"/>
        <end position="327"/>
    </location>
</feature>